<evidence type="ECO:0000313" key="3">
    <source>
        <dbReference type="Proteomes" id="UP000252519"/>
    </source>
</evidence>
<reference evidence="2 3" key="1">
    <citation type="submission" date="2014-10" db="EMBL/GenBank/DDBJ databases">
        <title>Draft genome of the hookworm Ancylostoma caninum.</title>
        <authorList>
            <person name="Mitreva M."/>
        </authorList>
    </citation>
    <scope>NUCLEOTIDE SEQUENCE [LARGE SCALE GENOMIC DNA]</scope>
    <source>
        <strain evidence="2 3">Baltimore</strain>
    </source>
</reference>
<comment type="caution">
    <text evidence="2">The sequence shown here is derived from an EMBL/GenBank/DDBJ whole genome shotgun (WGS) entry which is preliminary data.</text>
</comment>
<dbReference type="PANTHER" id="PTHR10974:SF75">
    <property type="entry name" value="SULFATASE DOMAIN-CONTAINING PROTEIN"/>
    <property type="match status" value="1"/>
</dbReference>
<dbReference type="OrthoDB" id="5862419at2759"/>
<name>A0A368GSJ4_ANCCA</name>
<accession>A0A368GSJ4</accession>
<dbReference type="GO" id="GO:0005615">
    <property type="term" value="C:extracellular space"/>
    <property type="evidence" value="ECO:0007669"/>
    <property type="project" value="TreeGrafter"/>
</dbReference>
<keyword evidence="1" id="KW-0732">Signal</keyword>
<dbReference type="STRING" id="29170.A0A368GSJ4"/>
<feature type="chain" id="PRO_5016743904" evidence="1">
    <location>
        <begin position="18"/>
        <end position="231"/>
    </location>
</feature>
<feature type="non-terminal residue" evidence="2">
    <location>
        <position position="1"/>
    </location>
</feature>
<evidence type="ECO:0000313" key="2">
    <source>
        <dbReference type="EMBL" id="RCN47343.1"/>
    </source>
</evidence>
<organism evidence="2 3">
    <name type="scientific">Ancylostoma caninum</name>
    <name type="common">Dog hookworm</name>
    <dbReference type="NCBI Taxonomy" id="29170"/>
    <lineage>
        <taxon>Eukaryota</taxon>
        <taxon>Metazoa</taxon>
        <taxon>Ecdysozoa</taxon>
        <taxon>Nematoda</taxon>
        <taxon>Chromadorea</taxon>
        <taxon>Rhabditida</taxon>
        <taxon>Rhabditina</taxon>
        <taxon>Rhabditomorpha</taxon>
        <taxon>Strongyloidea</taxon>
        <taxon>Ancylostomatidae</taxon>
        <taxon>Ancylostomatinae</taxon>
        <taxon>Ancylostoma</taxon>
    </lineage>
</organism>
<sequence length="231" mass="26297">LLHVCLGLFFQLQPASNFTELDFKPFDGKLRGSSLLRRFEAGKPRNCKTLPIPFQYCICQYDKRQVNDKALKDMLGRFVVEQFNSFLKTQNVSSQCEEYKLHKIDVEQYLSEKVNNADNSTSFFEVTFEVAAPAKGKFQVPVRKELEKLDLGGALFTRLDKYGKNGDCMKNDALKPFYNSSIQNYDEGKSEARPDLPSKKISSLSGALIKTVQNAIKRFKEPGTNADRRGR</sequence>
<proteinExistence type="predicted"/>
<dbReference type="InterPro" id="IPR004245">
    <property type="entry name" value="DUF229"/>
</dbReference>
<dbReference type="AlphaFoldDB" id="A0A368GSJ4"/>
<keyword evidence="3" id="KW-1185">Reference proteome</keyword>
<evidence type="ECO:0000256" key="1">
    <source>
        <dbReference type="SAM" id="SignalP"/>
    </source>
</evidence>
<dbReference type="Pfam" id="PF02995">
    <property type="entry name" value="DUF229"/>
    <property type="match status" value="1"/>
</dbReference>
<gene>
    <name evidence="2" type="ORF">ANCCAN_06631</name>
</gene>
<dbReference type="PANTHER" id="PTHR10974">
    <property type="entry name" value="FI08016P-RELATED"/>
    <property type="match status" value="1"/>
</dbReference>
<protein>
    <submittedName>
        <fullName evidence="2">Uncharacterized protein</fullName>
    </submittedName>
</protein>
<feature type="signal peptide" evidence="1">
    <location>
        <begin position="1"/>
        <end position="17"/>
    </location>
</feature>
<dbReference type="Proteomes" id="UP000252519">
    <property type="component" value="Unassembled WGS sequence"/>
</dbReference>
<dbReference type="EMBL" id="JOJR01000064">
    <property type="protein sequence ID" value="RCN47343.1"/>
    <property type="molecule type" value="Genomic_DNA"/>
</dbReference>